<evidence type="ECO:0000313" key="1">
    <source>
        <dbReference type="EMBL" id="KKN72389.1"/>
    </source>
</evidence>
<protein>
    <submittedName>
        <fullName evidence="1">Uncharacterized protein</fullName>
    </submittedName>
</protein>
<dbReference type="EMBL" id="LAZR01000363">
    <property type="protein sequence ID" value="KKN72389.1"/>
    <property type="molecule type" value="Genomic_DNA"/>
</dbReference>
<name>A0A0F9SZL3_9ZZZZ</name>
<proteinExistence type="predicted"/>
<gene>
    <name evidence="1" type="ORF">LCGC14_0411000</name>
</gene>
<reference evidence="1" key="1">
    <citation type="journal article" date="2015" name="Nature">
        <title>Complex archaea that bridge the gap between prokaryotes and eukaryotes.</title>
        <authorList>
            <person name="Spang A."/>
            <person name="Saw J.H."/>
            <person name="Jorgensen S.L."/>
            <person name="Zaremba-Niedzwiedzka K."/>
            <person name="Martijn J."/>
            <person name="Lind A.E."/>
            <person name="van Eijk R."/>
            <person name="Schleper C."/>
            <person name="Guy L."/>
            <person name="Ettema T.J."/>
        </authorList>
    </citation>
    <scope>NUCLEOTIDE SEQUENCE</scope>
</reference>
<comment type="caution">
    <text evidence="1">The sequence shown here is derived from an EMBL/GenBank/DDBJ whole genome shotgun (WGS) entry which is preliminary data.</text>
</comment>
<dbReference type="AlphaFoldDB" id="A0A0F9SZL3"/>
<sequence length="94" mass="10983">METSKDVQAILLTRRKSDGKFLRLHDDGICTDYKFVDSPLEATIKEPTDIYDWQYPHKASYYYENSDRARDYWIKGCNMASYTIITERVACGAE</sequence>
<organism evidence="1">
    <name type="scientific">marine sediment metagenome</name>
    <dbReference type="NCBI Taxonomy" id="412755"/>
    <lineage>
        <taxon>unclassified sequences</taxon>
        <taxon>metagenomes</taxon>
        <taxon>ecological metagenomes</taxon>
    </lineage>
</organism>
<accession>A0A0F9SZL3</accession>